<evidence type="ECO:0000313" key="3">
    <source>
        <dbReference type="EMBL" id="GAM40180.1"/>
    </source>
</evidence>
<name>A0A0B8N3K4_TALPI</name>
<dbReference type="Gene3D" id="3.40.50.10480">
    <property type="entry name" value="Probable brix-domain ribosomal biogenesis protein"/>
    <property type="match status" value="1"/>
</dbReference>
<dbReference type="GO" id="GO:0005730">
    <property type="term" value="C:nucleolus"/>
    <property type="evidence" value="ECO:0007669"/>
    <property type="project" value="TreeGrafter"/>
</dbReference>
<dbReference type="Pfam" id="PF04427">
    <property type="entry name" value="Brix"/>
    <property type="match status" value="1"/>
</dbReference>
<feature type="compositionally biased region" description="Basic and acidic residues" evidence="1">
    <location>
        <begin position="76"/>
        <end position="95"/>
    </location>
</feature>
<reference evidence="4" key="1">
    <citation type="journal article" date="2015" name="Genome Announc.">
        <title>Draft genome sequence of Talaromyces cellulolyticus strain Y-94, a source of lignocellulosic biomass-degrading enzymes.</title>
        <authorList>
            <person name="Fujii T."/>
            <person name="Koike H."/>
            <person name="Sawayama S."/>
            <person name="Yano S."/>
            <person name="Inoue H."/>
        </authorList>
    </citation>
    <scope>NUCLEOTIDE SEQUENCE [LARGE SCALE GENOMIC DNA]</scope>
    <source>
        <strain evidence="4">Y-94</strain>
    </source>
</reference>
<proteinExistence type="predicted"/>
<protein>
    <recommendedName>
        <fullName evidence="2">Brix domain-containing protein</fullName>
    </recommendedName>
</protein>
<feature type="compositionally biased region" description="Basic and acidic residues" evidence="1">
    <location>
        <begin position="32"/>
        <end position="47"/>
    </location>
</feature>
<dbReference type="SUPFAM" id="SSF52954">
    <property type="entry name" value="Class II aaRS ABD-related"/>
    <property type="match status" value="1"/>
</dbReference>
<dbReference type="FunFam" id="3.40.50.10480:FF:000005">
    <property type="entry name" value="Similar to RNA processing factor 1"/>
    <property type="match status" value="1"/>
</dbReference>
<dbReference type="SMART" id="SM00879">
    <property type="entry name" value="Brix"/>
    <property type="match status" value="1"/>
</dbReference>
<dbReference type="AlphaFoldDB" id="A0A0B8N3K4"/>
<dbReference type="GO" id="GO:0042134">
    <property type="term" value="F:rRNA primary transcript binding"/>
    <property type="evidence" value="ECO:0007669"/>
    <property type="project" value="InterPro"/>
</dbReference>
<dbReference type="InterPro" id="IPR007109">
    <property type="entry name" value="Brix"/>
</dbReference>
<sequence length="413" mass="47228">MAIKNKQVRKLQNIKRKRTESAAKHKLRHERRKEETKNPSLRAERLARSVPLTLDRKRTWDDVGSDDENLLGLSVDIERLKRQKQAEDEADKEGSENSQEDDEDNDDADEVDSMIMTDSEEENDNEGEEDEEGNAKTRQSRKKTLPTATERATSPTHSTRSTKLDLAPEALAAKFPTLFANQTKAPKILITTGINSTLHHEAKLLTSLFPNSVYIRRTAHHHAHKFSVKEISKFASNRNFTALVIVNEDQKKVSGLDIVHLPQGPMFHFSVSNFIEGKKLPGHGTASEAFPELILNNFRSPLGILTAHLFKSLWPPQPDLAHRQVVTIHNQRDYCFVRRHRYVFREKRETEKPVVGTDGKEIKGVEGIKTGLQELGPRMTLKLRRVDKGIQRSSGQEWEWKGKMEKTRTKFQL</sequence>
<accession>A0A0B8N3K4</accession>
<dbReference type="GO" id="GO:0000470">
    <property type="term" value="P:maturation of LSU-rRNA"/>
    <property type="evidence" value="ECO:0007669"/>
    <property type="project" value="TreeGrafter"/>
</dbReference>
<organism evidence="3 4">
    <name type="scientific">Talaromyces pinophilus</name>
    <name type="common">Penicillium pinophilum</name>
    <dbReference type="NCBI Taxonomy" id="128442"/>
    <lineage>
        <taxon>Eukaryota</taxon>
        <taxon>Fungi</taxon>
        <taxon>Dikarya</taxon>
        <taxon>Ascomycota</taxon>
        <taxon>Pezizomycotina</taxon>
        <taxon>Eurotiomycetes</taxon>
        <taxon>Eurotiomycetidae</taxon>
        <taxon>Eurotiales</taxon>
        <taxon>Trichocomaceae</taxon>
        <taxon>Talaromyces</taxon>
        <taxon>Talaromyces sect. Talaromyces</taxon>
    </lineage>
</organism>
<dbReference type="GO" id="GO:0030687">
    <property type="term" value="C:preribosome, large subunit precursor"/>
    <property type="evidence" value="ECO:0007669"/>
    <property type="project" value="TreeGrafter"/>
</dbReference>
<feature type="compositionally biased region" description="Polar residues" evidence="1">
    <location>
        <begin position="146"/>
        <end position="161"/>
    </location>
</feature>
<feature type="compositionally biased region" description="Basic residues" evidence="1">
    <location>
        <begin position="1"/>
        <end position="31"/>
    </location>
</feature>
<dbReference type="EMBL" id="DF933834">
    <property type="protein sequence ID" value="GAM40180.1"/>
    <property type="molecule type" value="Genomic_DNA"/>
</dbReference>
<feature type="region of interest" description="Disordered" evidence="1">
    <location>
        <begin position="1"/>
        <end position="165"/>
    </location>
</feature>
<evidence type="ECO:0000313" key="4">
    <source>
        <dbReference type="Proteomes" id="UP000053095"/>
    </source>
</evidence>
<feature type="domain" description="Brix" evidence="2">
    <location>
        <begin position="184"/>
        <end position="392"/>
    </location>
</feature>
<dbReference type="PANTHER" id="PTHR22734">
    <property type="entry name" value="U3 SMALL NUCLEOLAR RIBONUCLEOPROTEIN PROTEIN IMP4"/>
    <property type="match status" value="1"/>
</dbReference>
<dbReference type="PROSITE" id="PS50833">
    <property type="entry name" value="BRIX"/>
    <property type="match status" value="1"/>
</dbReference>
<dbReference type="GO" id="GO:0000460">
    <property type="term" value="P:maturation of 5.8S rRNA"/>
    <property type="evidence" value="ECO:0007669"/>
    <property type="project" value="TreeGrafter"/>
</dbReference>
<keyword evidence="4" id="KW-1185">Reference proteome</keyword>
<gene>
    <name evidence="3" type="ORF">TCE0_038f12319</name>
</gene>
<dbReference type="PANTHER" id="PTHR22734:SF3">
    <property type="entry name" value="RIBOSOME PRODUCTION FACTOR 1"/>
    <property type="match status" value="1"/>
</dbReference>
<evidence type="ECO:0000256" key="1">
    <source>
        <dbReference type="SAM" id="MobiDB-lite"/>
    </source>
</evidence>
<evidence type="ECO:0000259" key="2">
    <source>
        <dbReference type="PROSITE" id="PS50833"/>
    </source>
</evidence>
<dbReference type="Proteomes" id="UP000053095">
    <property type="component" value="Unassembled WGS sequence"/>
</dbReference>
<feature type="compositionally biased region" description="Acidic residues" evidence="1">
    <location>
        <begin position="98"/>
        <end position="132"/>
    </location>
</feature>
<dbReference type="InterPro" id="IPR044281">
    <property type="entry name" value="IMP4/RPF1"/>
</dbReference>